<evidence type="ECO:0000313" key="1">
    <source>
        <dbReference type="EMBL" id="RXN14541.1"/>
    </source>
</evidence>
<protein>
    <submittedName>
        <fullName evidence="1">Zinc finger MYM-type 1-like protein</fullName>
    </submittedName>
</protein>
<keyword evidence="2" id="KW-1185">Reference proteome</keyword>
<organism evidence="1 2">
    <name type="scientific">Labeo rohita</name>
    <name type="common">Indian major carp</name>
    <name type="synonym">Cyprinus rohita</name>
    <dbReference type="NCBI Taxonomy" id="84645"/>
    <lineage>
        <taxon>Eukaryota</taxon>
        <taxon>Metazoa</taxon>
        <taxon>Chordata</taxon>
        <taxon>Craniata</taxon>
        <taxon>Vertebrata</taxon>
        <taxon>Euteleostomi</taxon>
        <taxon>Actinopterygii</taxon>
        <taxon>Neopterygii</taxon>
        <taxon>Teleostei</taxon>
        <taxon>Ostariophysi</taxon>
        <taxon>Cypriniformes</taxon>
        <taxon>Cyprinidae</taxon>
        <taxon>Labeoninae</taxon>
        <taxon>Labeonini</taxon>
        <taxon>Labeo</taxon>
    </lineage>
</organism>
<dbReference type="AlphaFoldDB" id="A0A498M1X0"/>
<name>A0A498M1X0_LABRO</name>
<gene>
    <name evidence="1" type="ORF">ROHU_009046</name>
</gene>
<reference evidence="1 2" key="1">
    <citation type="submission" date="2018-03" db="EMBL/GenBank/DDBJ databases">
        <title>Draft genome sequence of Rohu Carp (Labeo rohita).</title>
        <authorList>
            <person name="Das P."/>
            <person name="Kushwaha B."/>
            <person name="Joshi C.G."/>
            <person name="Kumar D."/>
            <person name="Nagpure N.S."/>
            <person name="Sahoo L."/>
            <person name="Das S.P."/>
            <person name="Bit A."/>
            <person name="Patnaik S."/>
            <person name="Meher P.K."/>
            <person name="Jayasankar P."/>
            <person name="Koringa P.G."/>
            <person name="Patel N.V."/>
            <person name="Hinsu A.T."/>
            <person name="Kumar R."/>
            <person name="Pandey M."/>
            <person name="Agarwal S."/>
            <person name="Srivastava S."/>
            <person name="Singh M."/>
            <person name="Iquebal M.A."/>
            <person name="Jaiswal S."/>
            <person name="Angadi U.B."/>
            <person name="Kumar N."/>
            <person name="Raza M."/>
            <person name="Shah T.M."/>
            <person name="Rai A."/>
            <person name="Jena J.K."/>
        </authorList>
    </citation>
    <scope>NUCLEOTIDE SEQUENCE [LARGE SCALE GENOMIC DNA]</scope>
    <source>
        <strain evidence="1">DASCIFA01</strain>
        <tissue evidence="1">Testis</tissue>
    </source>
</reference>
<dbReference type="EMBL" id="QBIY01012903">
    <property type="protein sequence ID" value="RXN14541.1"/>
    <property type="molecule type" value="Genomic_DNA"/>
</dbReference>
<comment type="caution">
    <text evidence="1">The sequence shown here is derived from an EMBL/GenBank/DDBJ whole genome shotgun (WGS) entry which is preliminary data.</text>
</comment>
<accession>A0A498M1X0</accession>
<dbReference type="Proteomes" id="UP000290572">
    <property type="component" value="Unassembled WGS sequence"/>
</dbReference>
<dbReference type="PANTHER" id="PTHR45749:SF35">
    <property type="entry name" value="AC-LIKE TRANSPOSASE-RELATED"/>
    <property type="match status" value="1"/>
</dbReference>
<sequence>MSVILRTVALEPKPEVKEYFLGYVEVFETTGLNLSNVILDKLQELQIPFENCRGQAYDNGANMKVVTIYLELVCFQQRHPQT</sequence>
<dbReference type="STRING" id="84645.A0A498M1X0"/>
<evidence type="ECO:0000313" key="2">
    <source>
        <dbReference type="Proteomes" id="UP000290572"/>
    </source>
</evidence>
<dbReference type="PANTHER" id="PTHR45749">
    <property type="match status" value="1"/>
</dbReference>
<proteinExistence type="predicted"/>